<dbReference type="Gene3D" id="2.30.18.10">
    <property type="entry name" value="Transcription factor IIA (TFIIA), beta-barrel domain"/>
    <property type="match status" value="1"/>
</dbReference>
<accession>A0AAN9I3Q3</accession>
<dbReference type="InterPro" id="IPR009088">
    <property type="entry name" value="TFIIA_b-brl"/>
</dbReference>
<proteinExistence type="inferred from homology"/>
<keyword evidence="7" id="KW-1185">Reference proteome</keyword>
<dbReference type="Pfam" id="PF03153">
    <property type="entry name" value="TFIIA"/>
    <property type="match status" value="2"/>
</dbReference>
<evidence type="ECO:0000256" key="3">
    <source>
        <dbReference type="ARBA" id="ARBA00023163"/>
    </source>
</evidence>
<dbReference type="SUPFAM" id="SSF47396">
    <property type="entry name" value="Transcription factor IIA (TFIIA), alpha-helical domain"/>
    <property type="match status" value="1"/>
</dbReference>
<dbReference type="GO" id="GO:0005672">
    <property type="term" value="C:transcription factor TFIIA complex"/>
    <property type="evidence" value="ECO:0007669"/>
    <property type="project" value="InterPro"/>
</dbReference>
<keyword evidence="4" id="KW-0539">Nucleus</keyword>
<dbReference type="CDD" id="cd07976">
    <property type="entry name" value="TFIIA_alpha_beta_like"/>
    <property type="match status" value="1"/>
</dbReference>
<evidence type="ECO:0000256" key="1">
    <source>
        <dbReference type="ARBA" id="ARBA00004123"/>
    </source>
</evidence>
<dbReference type="Proteomes" id="UP001359559">
    <property type="component" value="Unassembled WGS sequence"/>
</dbReference>
<dbReference type="GO" id="GO:0006367">
    <property type="term" value="P:transcription initiation at RNA polymerase II promoter"/>
    <property type="evidence" value="ECO:0007669"/>
    <property type="project" value="InterPro"/>
</dbReference>
<dbReference type="SUPFAM" id="SSF50784">
    <property type="entry name" value="Transcription factor IIA (TFIIA), beta-barrel domain"/>
    <property type="match status" value="1"/>
</dbReference>
<feature type="region of interest" description="Disordered" evidence="5">
    <location>
        <begin position="314"/>
        <end position="338"/>
    </location>
</feature>
<comment type="similarity">
    <text evidence="2">Belongs to the TFIIA subunit 1 family.</text>
</comment>
<dbReference type="PANTHER" id="PTHR12694">
    <property type="entry name" value="TRANSCRIPTION INITIATION FACTOR IIA SUBUNIT 1"/>
    <property type="match status" value="1"/>
</dbReference>
<dbReference type="FunFam" id="2.30.18.10:FF:000005">
    <property type="entry name" value="transcription initiation factor IIA large subunit"/>
    <property type="match status" value="1"/>
</dbReference>
<comment type="subcellular location">
    <subcellularLocation>
        <location evidence="1">Nucleus</location>
    </subcellularLocation>
</comment>
<evidence type="ECO:0000313" key="7">
    <source>
        <dbReference type="Proteomes" id="UP001359559"/>
    </source>
</evidence>
<organism evidence="6 7">
    <name type="scientific">Clitoria ternatea</name>
    <name type="common">Butterfly pea</name>
    <dbReference type="NCBI Taxonomy" id="43366"/>
    <lineage>
        <taxon>Eukaryota</taxon>
        <taxon>Viridiplantae</taxon>
        <taxon>Streptophyta</taxon>
        <taxon>Embryophyta</taxon>
        <taxon>Tracheophyta</taxon>
        <taxon>Spermatophyta</taxon>
        <taxon>Magnoliopsida</taxon>
        <taxon>eudicotyledons</taxon>
        <taxon>Gunneridae</taxon>
        <taxon>Pentapetalae</taxon>
        <taxon>rosids</taxon>
        <taxon>fabids</taxon>
        <taxon>Fabales</taxon>
        <taxon>Fabaceae</taxon>
        <taxon>Papilionoideae</taxon>
        <taxon>50 kb inversion clade</taxon>
        <taxon>NPAAA clade</taxon>
        <taxon>indigoferoid/millettioid clade</taxon>
        <taxon>Phaseoleae</taxon>
        <taxon>Clitoria</taxon>
    </lineage>
</organism>
<dbReference type="SMART" id="SM01371">
    <property type="entry name" value="TFIIA"/>
    <property type="match status" value="1"/>
</dbReference>
<dbReference type="PANTHER" id="PTHR12694:SF8">
    <property type="entry name" value="TRANSCRIPTION INITIATION FACTOR IIA SUBUNIT 1"/>
    <property type="match status" value="1"/>
</dbReference>
<dbReference type="Gene3D" id="1.10.287.100">
    <property type="match status" value="1"/>
</dbReference>
<dbReference type="EMBL" id="JAYKXN010000008">
    <property type="protein sequence ID" value="KAK7262495.1"/>
    <property type="molecule type" value="Genomic_DNA"/>
</dbReference>
<evidence type="ECO:0000256" key="4">
    <source>
        <dbReference type="ARBA" id="ARBA00023242"/>
    </source>
</evidence>
<comment type="caution">
    <text evidence="6">The sequence shown here is derived from an EMBL/GenBank/DDBJ whole genome shotgun (WGS) entry which is preliminary data.</text>
</comment>
<dbReference type="AlphaFoldDB" id="A0AAN9I3Q3"/>
<feature type="compositionally biased region" description="Polar residues" evidence="5">
    <location>
        <begin position="128"/>
        <end position="141"/>
    </location>
</feature>
<sequence length="388" mass="42404">MAASTTSQVYIQVIDDVMNKVRDEFVNNGGPGDEVLKELQSMWESKMMQAGAIRGPIERSGVAKPTPGGPITPVHDLNVPYEGTEEYETPTAEMLFPPTPLQTPLVQTPLPGTVDNSMYNIPTGPSDYPSTGNDSGGNNNEIKGGRPGPYMQPPSPWTNHRAPLDVNVAYVEGRDEADRGTSNQPLTQDFFTMGQGKRKRDELASQYNAGGYIPQQDGAGDAVSPIIEIEVYGGGISVDAGHSTSKEKIPAFAERRPSQIPQLDGPIPFDDDVLSTSNIYDYGVFNEDYNIANTPAPAEVPASTPALVVQNEIDEEDDDDEPPLNENDDDDLDDLEQGDDQNTQHLVLAQFDKVTRTKSRWKCTLKDGIMHINNKDILFNKATGEFDF</sequence>
<dbReference type="FunFam" id="1.10.287.100:FF:000001">
    <property type="entry name" value="Transcription initiation factor IIA subunit"/>
    <property type="match status" value="1"/>
</dbReference>
<reference evidence="6 7" key="1">
    <citation type="submission" date="2024-01" db="EMBL/GenBank/DDBJ databases">
        <title>The genomes of 5 underutilized Papilionoideae crops provide insights into root nodulation and disease resistance.</title>
        <authorList>
            <person name="Yuan L."/>
        </authorList>
    </citation>
    <scope>NUCLEOTIDE SEQUENCE [LARGE SCALE GENOMIC DNA]</scope>
    <source>
        <strain evidence="6">LY-2023</strain>
        <tissue evidence="6">Leaf</tissue>
    </source>
</reference>
<keyword evidence="3" id="KW-0804">Transcription</keyword>
<protein>
    <submittedName>
        <fullName evidence="6">Uncharacterized protein</fullName>
    </submittedName>
</protein>
<evidence type="ECO:0000256" key="5">
    <source>
        <dbReference type="SAM" id="MobiDB-lite"/>
    </source>
</evidence>
<dbReference type="InterPro" id="IPR004855">
    <property type="entry name" value="TFIIA_asu/bsu"/>
</dbReference>
<name>A0AAN9I3Q3_CLITE</name>
<feature type="region of interest" description="Disordered" evidence="5">
    <location>
        <begin position="122"/>
        <end position="152"/>
    </location>
</feature>
<evidence type="ECO:0000313" key="6">
    <source>
        <dbReference type="EMBL" id="KAK7262495.1"/>
    </source>
</evidence>
<gene>
    <name evidence="6" type="ORF">RJT34_30069</name>
</gene>
<evidence type="ECO:0000256" key="2">
    <source>
        <dbReference type="ARBA" id="ARBA00010059"/>
    </source>
</evidence>